<comment type="caution">
    <text evidence="1">The sequence shown here is derived from an EMBL/GenBank/DDBJ whole genome shotgun (WGS) entry which is preliminary data.</text>
</comment>
<organism evidence="1 2">
    <name type="scientific">Flavobacterium silvaticum</name>
    <dbReference type="NCBI Taxonomy" id="1852020"/>
    <lineage>
        <taxon>Bacteria</taxon>
        <taxon>Pseudomonadati</taxon>
        <taxon>Bacteroidota</taxon>
        <taxon>Flavobacteriia</taxon>
        <taxon>Flavobacteriales</taxon>
        <taxon>Flavobacteriaceae</taxon>
        <taxon>Flavobacterium</taxon>
    </lineage>
</organism>
<evidence type="ECO:0000313" key="2">
    <source>
        <dbReference type="Proteomes" id="UP000712080"/>
    </source>
</evidence>
<proteinExistence type="predicted"/>
<accession>A0A972FJ03</accession>
<dbReference type="Proteomes" id="UP000712080">
    <property type="component" value="Unassembled WGS sequence"/>
</dbReference>
<name>A0A972FJ03_9FLAO</name>
<gene>
    <name evidence="1" type="ORF">G6047_00780</name>
</gene>
<dbReference type="EMBL" id="JAAMPU010000091">
    <property type="protein sequence ID" value="NMH26552.1"/>
    <property type="molecule type" value="Genomic_DNA"/>
</dbReference>
<dbReference type="AlphaFoldDB" id="A0A972FJ03"/>
<evidence type="ECO:0000313" key="1">
    <source>
        <dbReference type="EMBL" id="NMH26552.1"/>
    </source>
</evidence>
<reference evidence="1" key="1">
    <citation type="submission" date="2020-02" db="EMBL/GenBank/DDBJ databases">
        <title>Flavobacterium sp. genome.</title>
        <authorList>
            <person name="Jung H.S."/>
            <person name="Baek J.H."/>
            <person name="Jeon C.O."/>
        </authorList>
    </citation>
    <scope>NUCLEOTIDE SEQUENCE</scope>
    <source>
        <strain evidence="1">SE-s28</strain>
    </source>
</reference>
<dbReference type="RefSeq" id="WP_169525469.1">
    <property type="nucleotide sequence ID" value="NZ_JAAMPU010000091.1"/>
</dbReference>
<protein>
    <submittedName>
        <fullName evidence="1">Uncharacterized protein</fullName>
    </submittedName>
</protein>
<keyword evidence="2" id="KW-1185">Reference proteome</keyword>
<sequence>MLSFFNSLDYETTTIPELITQSEFIGKVEIVDVQKNRFKIKILDKIKGSLNDEIWVNKFQNWMCASRWTDYSVGQQELIFLNKNNKTEKWYPIGAGNEGEIPTVKDSVFVLSKNYFVQKRGQKQFKIHNQKAYAYPFSYLDTKLGILSYMENQKTYAEFSCDEFRNFKTENLFLQGIVLQITPTNCEEN</sequence>